<evidence type="ECO:0000256" key="1">
    <source>
        <dbReference type="SAM" id="MobiDB-lite"/>
    </source>
</evidence>
<reference evidence="2" key="1">
    <citation type="journal article" date="2022" name="Mol. Ecol. Resour.">
        <title>The complete and closed genome of the facultative generalist Candidatus Endoriftia persephone from deep-sea hydrothermal vents.</title>
        <authorList>
            <person name="de Oliveira A.L."/>
            <person name="Srivastava A."/>
            <person name="Espada-Hinojosa S."/>
            <person name="Bright M."/>
        </authorList>
    </citation>
    <scope>NUCLEOTIDE SEQUENCE</scope>
    <source>
        <strain evidence="2">Tica-EPR-9o50.N</strain>
    </source>
</reference>
<keyword evidence="3" id="KW-1185">Reference proteome</keyword>
<organism evidence="2 3">
    <name type="scientific">Candidatus Endoriftia persephonae</name>
    <dbReference type="NCBI Taxonomy" id="393765"/>
    <lineage>
        <taxon>Bacteria</taxon>
        <taxon>Pseudomonadati</taxon>
        <taxon>Pseudomonadota</taxon>
        <taxon>Gammaproteobacteria</taxon>
        <taxon>Chromatiales</taxon>
        <taxon>Sedimenticolaceae</taxon>
        <taxon>Candidatus Endoriftia</taxon>
    </lineage>
</organism>
<feature type="region of interest" description="Disordered" evidence="1">
    <location>
        <begin position="39"/>
        <end position="62"/>
    </location>
</feature>
<name>A0A9J7A0Q1_9GAMM</name>
<sequence>MVSKQCMNCLHRIDSVEGSLICLAFPDGIPEAIVTGEVDHSRPYPGDNGFQYEPELPDDGNY</sequence>
<accession>A0A9J7A0Q1</accession>
<protein>
    <submittedName>
        <fullName evidence="2">Uncharacterized protein</fullName>
    </submittedName>
</protein>
<dbReference type="AlphaFoldDB" id="A0A9J7A0Q1"/>
<dbReference type="EMBL" id="CP090569">
    <property type="protein sequence ID" value="USF88731.1"/>
    <property type="molecule type" value="Genomic_DNA"/>
</dbReference>
<dbReference type="Proteomes" id="UP001056649">
    <property type="component" value="Chromosome"/>
</dbReference>
<gene>
    <name evidence="2" type="ORF">L0Y14_05730</name>
</gene>
<evidence type="ECO:0000313" key="2">
    <source>
        <dbReference type="EMBL" id="USF88731.1"/>
    </source>
</evidence>
<dbReference type="KEGG" id="eps:L0Y14_05730"/>
<dbReference type="RefSeq" id="WP_006474154.1">
    <property type="nucleotide sequence ID" value="NZ_CP090569.1"/>
</dbReference>
<evidence type="ECO:0000313" key="3">
    <source>
        <dbReference type="Proteomes" id="UP001056649"/>
    </source>
</evidence>
<proteinExistence type="predicted"/>